<dbReference type="SMART" id="SM00267">
    <property type="entry name" value="GGDEF"/>
    <property type="match status" value="1"/>
</dbReference>
<dbReference type="NCBIfam" id="TIGR00254">
    <property type="entry name" value="GGDEF"/>
    <property type="match status" value="1"/>
</dbReference>
<dbReference type="InterPro" id="IPR029787">
    <property type="entry name" value="Nucleotide_cyclase"/>
</dbReference>
<feature type="domain" description="GGDEF" evidence="2">
    <location>
        <begin position="341"/>
        <end position="474"/>
    </location>
</feature>
<dbReference type="Gene3D" id="3.30.70.270">
    <property type="match status" value="1"/>
</dbReference>
<evidence type="ECO:0000313" key="3">
    <source>
        <dbReference type="EMBL" id="PSK90984.1"/>
    </source>
</evidence>
<accession>A0A2P8D193</accession>
<dbReference type="Gene3D" id="3.20.20.450">
    <property type="entry name" value="EAL domain"/>
    <property type="match status" value="1"/>
</dbReference>
<dbReference type="SMART" id="SM00052">
    <property type="entry name" value="EAL"/>
    <property type="match status" value="1"/>
</dbReference>
<dbReference type="PANTHER" id="PTHR44757">
    <property type="entry name" value="DIGUANYLATE CYCLASE DGCP"/>
    <property type="match status" value="1"/>
</dbReference>
<dbReference type="PROSITE" id="PS50883">
    <property type="entry name" value="EAL"/>
    <property type="match status" value="1"/>
</dbReference>
<dbReference type="Pfam" id="PF01590">
    <property type="entry name" value="GAF"/>
    <property type="match status" value="1"/>
</dbReference>
<dbReference type="Proteomes" id="UP000243528">
    <property type="component" value="Unassembled WGS sequence"/>
</dbReference>
<name>A0A2P8D193_9ACTN</name>
<dbReference type="SUPFAM" id="SSF141868">
    <property type="entry name" value="EAL domain-like"/>
    <property type="match status" value="1"/>
</dbReference>
<gene>
    <name evidence="3" type="ORF">CLV30_1374</name>
</gene>
<evidence type="ECO:0000259" key="2">
    <source>
        <dbReference type="PROSITE" id="PS50887"/>
    </source>
</evidence>
<dbReference type="InterPro" id="IPR000160">
    <property type="entry name" value="GGDEF_dom"/>
</dbReference>
<dbReference type="InterPro" id="IPR029016">
    <property type="entry name" value="GAF-like_dom_sf"/>
</dbReference>
<dbReference type="CDD" id="cd01949">
    <property type="entry name" value="GGDEF"/>
    <property type="match status" value="1"/>
</dbReference>
<dbReference type="InterPro" id="IPR035919">
    <property type="entry name" value="EAL_sf"/>
</dbReference>
<dbReference type="InterPro" id="IPR043128">
    <property type="entry name" value="Rev_trsase/Diguanyl_cyclase"/>
</dbReference>
<dbReference type="SUPFAM" id="SSF55781">
    <property type="entry name" value="GAF domain-like"/>
    <property type="match status" value="1"/>
</dbReference>
<dbReference type="InterPro" id="IPR052155">
    <property type="entry name" value="Biofilm_reg_signaling"/>
</dbReference>
<organism evidence="3 4">
    <name type="scientific">Haloactinopolyspora alba</name>
    <dbReference type="NCBI Taxonomy" id="648780"/>
    <lineage>
        <taxon>Bacteria</taxon>
        <taxon>Bacillati</taxon>
        <taxon>Actinomycetota</taxon>
        <taxon>Actinomycetes</taxon>
        <taxon>Jiangellales</taxon>
        <taxon>Jiangellaceae</taxon>
        <taxon>Haloactinopolyspora</taxon>
    </lineage>
</organism>
<dbReference type="SMART" id="SM00065">
    <property type="entry name" value="GAF"/>
    <property type="match status" value="1"/>
</dbReference>
<evidence type="ECO:0000313" key="4">
    <source>
        <dbReference type="Proteomes" id="UP000243528"/>
    </source>
</evidence>
<keyword evidence="4" id="KW-1185">Reference proteome</keyword>
<dbReference type="SUPFAM" id="SSF55073">
    <property type="entry name" value="Nucleotide cyclase"/>
    <property type="match status" value="1"/>
</dbReference>
<protein>
    <submittedName>
        <fullName evidence="3">Diguanylate cyclase/phosphodiesterase with GAF sensor</fullName>
    </submittedName>
</protein>
<dbReference type="InterPro" id="IPR001633">
    <property type="entry name" value="EAL_dom"/>
</dbReference>
<dbReference type="AlphaFoldDB" id="A0A2P8D193"/>
<evidence type="ECO:0000259" key="1">
    <source>
        <dbReference type="PROSITE" id="PS50883"/>
    </source>
</evidence>
<dbReference type="RefSeq" id="WP_106540098.1">
    <property type="nucleotide sequence ID" value="NZ_PYGE01000037.1"/>
</dbReference>
<dbReference type="PANTHER" id="PTHR44757:SF2">
    <property type="entry name" value="BIOFILM ARCHITECTURE MAINTENANCE PROTEIN MBAA"/>
    <property type="match status" value="1"/>
</dbReference>
<dbReference type="InterPro" id="IPR003018">
    <property type="entry name" value="GAF"/>
</dbReference>
<dbReference type="Pfam" id="PF00563">
    <property type="entry name" value="EAL"/>
    <property type="match status" value="1"/>
</dbReference>
<dbReference type="Gene3D" id="3.30.450.40">
    <property type="match status" value="1"/>
</dbReference>
<proteinExistence type="predicted"/>
<dbReference type="CDD" id="cd01948">
    <property type="entry name" value="EAL"/>
    <property type="match status" value="1"/>
</dbReference>
<reference evidence="3 4" key="1">
    <citation type="submission" date="2018-03" db="EMBL/GenBank/DDBJ databases">
        <title>Genomic Encyclopedia of Archaeal and Bacterial Type Strains, Phase II (KMG-II): from individual species to whole genera.</title>
        <authorList>
            <person name="Goeker M."/>
        </authorList>
    </citation>
    <scope>NUCLEOTIDE SEQUENCE [LARGE SCALE GENOMIC DNA]</scope>
    <source>
        <strain evidence="3 4">DSM 45211</strain>
    </source>
</reference>
<dbReference type="PROSITE" id="PS50887">
    <property type="entry name" value="GGDEF"/>
    <property type="match status" value="1"/>
</dbReference>
<dbReference type="Pfam" id="PF00990">
    <property type="entry name" value="GGDEF"/>
    <property type="match status" value="1"/>
</dbReference>
<comment type="caution">
    <text evidence="3">The sequence shown here is derived from an EMBL/GenBank/DDBJ whole genome shotgun (WGS) entry which is preliminary data.</text>
</comment>
<dbReference type="EMBL" id="PYGE01000037">
    <property type="protein sequence ID" value="PSK90984.1"/>
    <property type="molecule type" value="Genomic_DNA"/>
</dbReference>
<feature type="domain" description="EAL" evidence="1">
    <location>
        <begin position="483"/>
        <end position="738"/>
    </location>
</feature>
<sequence>MKLDPETIQPLLKTLAESTDAISADLLAAGGGLPLAGWGSAADSGVRGPELTAMREAIRGVVDEVSAENAGDEPRTAEVGGYQVLAVSLRFRDFHGGVCVVRGGDRPWSGNDRSLVRMAATLTTAVLEAGEESGLHNRLDALVTYIASELMGVSALELGDTVYRVLGELGRYFSADTCFLRHNEPNLQASVLVDEWPRRPDVPDPDPLGVVPWETEDLVFSMVGDQREPFLVRPGDGQGSYQQRVHAGSGVEEVSMATVPLISGDTTRGVLGLIHFGDRIWTRAEVRALRAIASLLVQLDARVTAEENLHHQAYHDELTGMWNRRAFVENLTAVLVNDPNARVAVLFADMDRLKTVNDVLGHGVGDSFIQAVSARMRECVRPRDVVARLAGDEFVVVLHDVHSVEAAERAARRILDRIAEPLEVGGHAISRSASVGLALNGDGAGTVDELLGNADVALLEAKERGGDSVVSFNDELRSKLLIRADLELRLRTAISNDEMRLYFQPEFDLRDGRLTGVEALIRWQHPERGLLAADSFISVVEEINLAAELGRWVLEEACRQLALWKASSFDPPAIVRVNISAGELISSDFVDFVAGLLNRYGLAPAELGIEITESTVMREIDDVRATLNGLRGLGVTLAIDDFGTGYSSLAQLKELPVDILKIDRSFVSALAENSGDRAIVAAIVRLAEAFNLTTVAEGVEESAAVTTLLDLGCHRAQGFFMSKPLPANAVLNSARNPGVPLRAV</sequence>
<dbReference type="OrthoDB" id="23692at2"/>